<dbReference type="EMBL" id="JAVDXZ010000001">
    <property type="protein sequence ID" value="MDR7328485.1"/>
    <property type="molecule type" value="Genomic_DNA"/>
</dbReference>
<name>A0ABU1ZU79_9CORY</name>
<evidence type="ECO:0000313" key="3">
    <source>
        <dbReference type="Proteomes" id="UP001180840"/>
    </source>
</evidence>
<dbReference type="Proteomes" id="UP001180840">
    <property type="component" value="Unassembled WGS sequence"/>
</dbReference>
<protein>
    <recommendedName>
        <fullName evidence="4">DUF4259 domain-containing protein</fullName>
    </recommendedName>
</protein>
<gene>
    <name evidence="2" type="ORF">J2S39_000161</name>
</gene>
<evidence type="ECO:0000313" key="2">
    <source>
        <dbReference type="EMBL" id="MDR7328485.1"/>
    </source>
</evidence>
<feature type="region of interest" description="Disordered" evidence="1">
    <location>
        <begin position="1"/>
        <end position="40"/>
    </location>
</feature>
<sequence length="145" mass="16365">MDMTGRDSDMDDLDPMDDDYEELDAQRADLGPLTSPGAEEVLRDIESDGLRLEESLDVADSEYIEAEEGARIIVLAHLAAGEESDLPSGLDEGEREQLRDPRTLEALHELLNTVLYDTRSELRQERRAEGVLNDWVELNRWPQPG</sequence>
<proteinExistence type="predicted"/>
<keyword evidence="3" id="KW-1185">Reference proteome</keyword>
<feature type="compositionally biased region" description="Acidic residues" evidence="1">
    <location>
        <begin position="9"/>
        <end position="23"/>
    </location>
</feature>
<accession>A0ABU1ZU79</accession>
<evidence type="ECO:0000256" key="1">
    <source>
        <dbReference type="SAM" id="MobiDB-lite"/>
    </source>
</evidence>
<comment type="caution">
    <text evidence="2">The sequence shown here is derived from an EMBL/GenBank/DDBJ whole genome shotgun (WGS) entry which is preliminary data.</text>
</comment>
<organism evidence="2 3">
    <name type="scientific">Corynebacterium guangdongense</name>
    <dbReference type="NCBI Taxonomy" id="1783348"/>
    <lineage>
        <taxon>Bacteria</taxon>
        <taxon>Bacillati</taxon>
        <taxon>Actinomycetota</taxon>
        <taxon>Actinomycetes</taxon>
        <taxon>Mycobacteriales</taxon>
        <taxon>Corynebacteriaceae</taxon>
        <taxon>Corynebacterium</taxon>
    </lineage>
</organism>
<dbReference type="RefSeq" id="WP_310168794.1">
    <property type="nucleotide sequence ID" value="NZ_JAVDXZ010000001.1"/>
</dbReference>
<reference evidence="2" key="1">
    <citation type="submission" date="2023-07" db="EMBL/GenBank/DDBJ databases">
        <title>Sequencing the genomes of 1000 actinobacteria strains.</title>
        <authorList>
            <person name="Klenk H.-P."/>
        </authorList>
    </citation>
    <scope>NUCLEOTIDE SEQUENCE</scope>
    <source>
        <strain evidence="2">DSM 107476</strain>
    </source>
</reference>
<evidence type="ECO:0008006" key="4">
    <source>
        <dbReference type="Google" id="ProtNLM"/>
    </source>
</evidence>